<evidence type="ECO:0000256" key="2">
    <source>
        <dbReference type="PROSITE-ProRule" id="PRU00047"/>
    </source>
</evidence>
<dbReference type="PANTHER" id="PTHR11439:SF497">
    <property type="entry name" value="CYSTEINE-RICH RLK (RECEPTOR-LIKE PROTEIN KINASE) 8"/>
    <property type="match status" value="1"/>
</dbReference>
<dbReference type="GO" id="GO:0003676">
    <property type="term" value="F:nucleic acid binding"/>
    <property type="evidence" value="ECO:0007669"/>
    <property type="project" value="InterPro"/>
</dbReference>
<evidence type="ECO:0008006" key="8">
    <source>
        <dbReference type="Google" id="ProtNLM"/>
    </source>
</evidence>
<keyword evidence="2" id="KW-0863">Zinc-finger</keyword>
<dbReference type="InterPro" id="IPR036875">
    <property type="entry name" value="Znf_CCHC_sf"/>
</dbReference>
<dbReference type="Pfam" id="PF25597">
    <property type="entry name" value="SH3_retrovirus"/>
    <property type="match status" value="1"/>
</dbReference>
<keyword evidence="1" id="KW-0645">Protease</keyword>
<proteinExistence type="predicted"/>
<dbReference type="Pfam" id="PF14244">
    <property type="entry name" value="Retrotran_gag_3"/>
    <property type="match status" value="1"/>
</dbReference>
<dbReference type="InterPro" id="IPR054722">
    <property type="entry name" value="PolX-like_BBD"/>
</dbReference>
<evidence type="ECO:0000259" key="4">
    <source>
        <dbReference type="PROSITE" id="PS50158"/>
    </source>
</evidence>
<keyword evidence="2" id="KW-0479">Metal-binding</keyword>
<dbReference type="SUPFAM" id="SSF53098">
    <property type="entry name" value="Ribonuclease H-like"/>
    <property type="match status" value="1"/>
</dbReference>
<dbReference type="GO" id="GO:0008270">
    <property type="term" value="F:zinc ion binding"/>
    <property type="evidence" value="ECO:0007669"/>
    <property type="project" value="UniProtKB-KW"/>
</dbReference>
<dbReference type="InterPro" id="IPR029472">
    <property type="entry name" value="Copia-like_N"/>
</dbReference>
<dbReference type="PROSITE" id="PS50994">
    <property type="entry name" value="INTEGRASE"/>
    <property type="match status" value="1"/>
</dbReference>
<dbReference type="Pfam" id="PF07727">
    <property type="entry name" value="RVT_2"/>
    <property type="match status" value="1"/>
</dbReference>
<dbReference type="InterPro" id="IPR036397">
    <property type="entry name" value="RNaseH_sf"/>
</dbReference>
<sequence length="1601" mass="179590">MDRMIGREIVLTEETMVPSMLMPDAPETGLGTEPVGQAFEMVMKNIPSSLMRDVDSSSGIENMTWELMQSVAERGSSSNRPVDNSVPSSSNNEAINAASTPVRCLEMEQEEPPLFYESLGWMDIWIRGETGIVEEPRAHVVLMPDEPETRQRTEKTCQAFEMILNNVSSSSTRDDLIAEAFGLCLPKGKDVMSRAGELRTTLSAIQNHVIILDDLWDDFHPEKVGISRRTNLTRIPFTVSHSLKKIEADPERASSKSLLASVLNIPLASAVVALLILDPSFSYYSRWKLEIVQFLVSKSANLSCFSGVIFGSFRSSFFGGVLGSFRIILLRFRYWVCSASLGCFKSWFSVVILRVSDQSFYCYSRQLLASESGVYPSSIALIPCQFQFQNLFLFSFIMSSDKLDLFHIRLNGKNYSAWEFQFQLFVKGKELWGHINGSNPAPTDADTLSKWEIMDARDNTARHFQLEYEMANFTQGSLSIEEYFSGFQNLWANYSDIVYANVPAAALSAVQAVHDTSKRDQFLMKLRSDFEIARSNLMNRHPIPSLDACLSELLREEQCIVTQAAMEHRANVSAPVSMAYAAQGRNKGRNMRVVQCFSCKGFGHIARDCPKKFCNYCKKHGHIISACPIRPERKQGTAYHASIGASNSAALPIASPIVPIPTPTGLANPNTLTPEMVEQMIIFALSALGFSGNHKLLFKPWYLDSGASNHMTNTTVPLSNVKNYDGNLKISTANGSSLPISAVGDLSPSFTNVFVSPDLSTNLISVGQLVDNNCDVHFFHSGCVVQDQVSGKMIAKGPKVGRLFPLHISHSTIFKRFLALLETQFSASIKVLRSDSGGEYMSNEFQGFLQSKGIISQRSCPSTPQQNGVAERKNRHLLDVVRTLLLESSVPPRFWCEALSTSVHLINRLPSPTLNNVSPFFKLFGHSPLYSDLRTFGCVCFVHLPAHERHKLIAQSVKCVFLGYAIPQKGYVCYDPHACRIRVSRNVIFFENQYFFPSHVELPSASLPLLPSFSDSTTMMERFTPGFVYERRRRHESDPTSLVPPSDLDPVPDPAPISTTLRRSTRLSRPPDWYGFFTPVSLVTTLSTISIPSCYKQAMEHTCWKNAMQAELQALEENHTWDIVPCPPTVKPIGSKWVFSVKLRSDGSLKRYKARLVALGNKQEYGVDYEETFSPVAKMTTVRTILAIAASQSWQLHQMDMKNAFLHGDLQEEIYMKLPFGMTTSSPHNVCKLRRSLYGLKQAPRAWFEKFRSAILSFSFTQSQYDPSLFFHTSVSGIVLLLVYVDDIIITGTDCGLITKLQQQLHVTFHMKNLGQLTYFLGLEVHHRPNGIFVNQHKYIQDLITLANMEDTSSVDTPMEVNVKYRKDEGDLLDDPTLYRSLVGSLIYLTTTRPDISYVVHQVSQFMSSPRHLHLAAVRRIIRYLRGSPKRGLFFPTGSSLQLVAYSDADWTGCPDTRRSTTGWCMFLGNALTSWKCKKQDRVSKSSTEAEYRAMSTACSEIVWLRGLLEELGFPQVTSTPLHADNTSAIQIATNPVFHERTKHIEVDCHSIRNTLENQVISLPHVSSDLQIADVFTKAMTRQRHQFLVGKLLLVDLPTSI</sequence>
<dbReference type="SUPFAM" id="SSF57756">
    <property type="entry name" value="Retrovirus zinc finger-like domains"/>
    <property type="match status" value="1"/>
</dbReference>
<dbReference type="Pfam" id="PF22936">
    <property type="entry name" value="Pol_BBD"/>
    <property type="match status" value="1"/>
</dbReference>
<keyword evidence="1" id="KW-0064">Aspartyl protease</keyword>
<evidence type="ECO:0000256" key="3">
    <source>
        <dbReference type="SAM" id="MobiDB-lite"/>
    </source>
</evidence>
<evidence type="ECO:0000256" key="1">
    <source>
        <dbReference type="ARBA" id="ARBA00022750"/>
    </source>
</evidence>
<name>A0AAD6PSB1_9ROSI</name>
<evidence type="ECO:0000259" key="5">
    <source>
        <dbReference type="PROSITE" id="PS50994"/>
    </source>
</evidence>
<dbReference type="InterPro" id="IPR001584">
    <property type="entry name" value="Integrase_cat-core"/>
</dbReference>
<dbReference type="SUPFAM" id="SSF56672">
    <property type="entry name" value="DNA/RNA polymerases"/>
    <property type="match status" value="1"/>
</dbReference>
<dbReference type="Pfam" id="PF00098">
    <property type="entry name" value="zf-CCHC"/>
    <property type="match status" value="1"/>
</dbReference>
<keyword evidence="1" id="KW-0378">Hydrolase</keyword>
<feature type="region of interest" description="Disordered" evidence="3">
    <location>
        <begin position="1033"/>
        <end position="1059"/>
    </location>
</feature>
<organism evidence="6 7">
    <name type="scientific">Populus alba x Populus x berolinensis</name>
    <dbReference type="NCBI Taxonomy" id="444605"/>
    <lineage>
        <taxon>Eukaryota</taxon>
        <taxon>Viridiplantae</taxon>
        <taxon>Streptophyta</taxon>
        <taxon>Embryophyta</taxon>
        <taxon>Tracheophyta</taxon>
        <taxon>Spermatophyta</taxon>
        <taxon>Magnoliopsida</taxon>
        <taxon>eudicotyledons</taxon>
        <taxon>Gunneridae</taxon>
        <taxon>Pentapetalae</taxon>
        <taxon>rosids</taxon>
        <taxon>fabids</taxon>
        <taxon>Malpighiales</taxon>
        <taxon>Salicaceae</taxon>
        <taxon>Saliceae</taxon>
        <taxon>Populus</taxon>
    </lineage>
</organism>
<comment type="caution">
    <text evidence="6">The sequence shown here is derived from an EMBL/GenBank/DDBJ whole genome shotgun (WGS) entry which is preliminary data.</text>
</comment>
<keyword evidence="7" id="KW-1185">Reference proteome</keyword>
<keyword evidence="2" id="KW-0862">Zinc</keyword>
<dbReference type="GO" id="GO:0015074">
    <property type="term" value="P:DNA integration"/>
    <property type="evidence" value="ECO:0007669"/>
    <property type="project" value="InterPro"/>
</dbReference>
<reference evidence="6" key="1">
    <citation type="journal article" date="2023" name="Mol. Ecol. Resour.">
        <title>Chromosome-level genome assembly of a triploid poplar Populus alba 'Berolinensis'.</title>
        <authorList>
            <person name="Chen S."/>
            <person name="Yu Y."/>
            <person name="Wang X."/>
            <person name="Wang S."/>
            <person name="Zhang T."/>
            <person name="Zhou Y."/>
            <person name="He R."/>
            <person name="Meng N."/>
            <person name="Wang Y."/>
            <person name="Liu W."/>
            <person name="Liu Z."/>
            <person name="Liu J."/>
            <person name="Guo Q."/>
            <person name="Huang H."/>
            <person name="Sederoff R.R."/>
            <person name="Wang G."/>
            <person name="Qu G."/>
            <person name="Chen S."/>
        </authorList>
    </citation>
    <scope>NUCLEOTIDE SEQUENCE</scope>
    <source>
        <strain evidence="6">SC-2020</strain>
    </source>
</reference>
<feature type="compositionally biased region" description="Low complexity" evidence="3">
    <location>
        <begin position="76"/>
        <end position="93"/>
    </location>
</feature>
<feature type="region of interest" description="Disordered" evidence="3">
    <location>
        <begin position="71"/>
        <end position="93"/>
    </location>
</feature>
<protein>
    <recommendedName>
        <fullName evidence="8">Retrovirus-related Pol polyprotein from transposon TNT 1-94</fullName>
    </recommendedName>
</protein>
<dbReference type="InterPro" id="IPR043502">
    <property type="entry name" value="DNA/RNA_pol_sf"/>
</dbReference>
<evidence type="ECO:0000313" key="6">
    <source>
        <dbReference type="EMBL" id="KAJ6959245.1"/>
    </source>
</evidence>
<dbReference type="Proteomes" id="UP001164929">
    <property type="component" value="Chromosome 17"/>
</dbReference>
<feature type="domain" description="CCHC-type" evidence="4">
    <location>
        <begin position="596"/>
        <end position="611"/>
    </location>
</feature>
<gene>
    <name evidence="6" type="ORF">NC653_037532</name>
</gene>
<dbReference type="InterPro" id="IPR012337">
    <property type="entry name" value="RNaseH-like_sf"/>
</dbReference>
<dbReference type="PANTHER" id="PTHR11439">
    <property type="entry name" value="GAG-POL-RELATED RETROTRANSPOSON"/>
    <property type="match status" value="1"/>
</dbReference>
<dbReference type="SMART" id="SM00343">
    <property type="entry name" value="ZnF_C2HC"/>
    <property type="match status" value="2"/>
</dbReference>
<dbReference type="Gene3D" id="4.10.60.10">
    <property type="entry name" value="Zinc finger, CCHC-type"/>
    <property type="match status" value="1"/>
</dbReference>
<dbReference type="InterPro" id="IPR013103">
    <property type="entry name" value="RVT_2"/>
</dbReference>
<feature type="domain" description="Integrase catalytic" evidence="5">
    <location>
        <begin position="813"/>
        <end position="927"/>
    </location>
</feature>
<evidence type="ECO:0000313" key="7">
    <source>
        <dbReference type="Proteomes" id="UP001164929"/>
    </source>
</evidence>
<accession>A0AAD6PSB1</accession>
<dbReference type="Gene3D" id="3.30.420.10">
    <property type="entry name" value="Ribonuclease H-like superfamily/Ribonuclease H"/>
    <property type="match status" value="1"/>
</dbReference>
<dbReference type="GO" id="GO:0004190">
    <property type="term" value="F:aspartic-type endopeptidase activity"/>
    <property type="evidence" value="ECO:0007669"/>
    <property type="project" value="UniProtKB-KW"/>
</dbReference>
<dbReference type="InterPro" id="IPR001878">
    <property type="entry name" value="Znf_CCHC"/>
</dbReference>
<dbReference type="PROSITE" id="PS50158">
    <property type="entry name" value="ZF_CCHC"/>
    <property type="match status" value="1"/>
</dbReference>
<dbReference type="CDD" id="cd09272">
    <property type="entry name" value="RNase_HI_RT_Ty1"/>
    <property type="match status" value="1"/>
</dbReference>
<dbReference type="EMBL" id="JAQIZT010000017">
    <property type="protein sequence ID" value="KAJ6959245.1"/>
    <property type="molecule type" value="Genomic_DNA"/>
</dbReference>
<dbReference type="InterPro" id="IPR057670">
    <property type="entry name" value="SH3_retrovirus"/>
</dbReference>